<accession>A0ABY5V2B4</accession>
<proteinExistence type="inferred from homology"/>
<keyword evidence="5 7" id="KW-0862">Zinc</keyword>
<dbReference type="PANTHER" id="PTHR43660:SF1">
    <property type="entry name" value="DIPEPTIDYL CARBOXYPEPTIDASE"/>
    <property type="match status" value="1"/>
</dbReference>
<dbReference type="SUPFAM" id="SSF55486">
    <property type="entry name" value="Metalloproteases ('zincins'), catalytic domain"/>
    <property type="match status" value="1"/>
</dbReference>
<keyword evidence="3 7" id="KW-0479">Metal-binding</keyword>
<keyword evidence="4 7" id="KW-0378">Hydrolase</keyword>
<name>A0ABY5V2B4_9BACT</name>
<dbReference type="RefSeq" id="WP_232423175.1">
    <property type="nucleotide sequence ID" value="NZ_CAPH01000003.1"/>
</dbReference>
<dbReference type="GeneID" id="82890676"/>
<feature type="domain" description="Peptidase M3A/M3B catalytic" evidence="8">
    <location>
        <begin position="236"/>
        <end position="686"/>
    </location>
</feature>
<dbReference type="Proteomes" id="UP001059295">
    <property type="component" value="Chromosome"/>
</dbReference>
<evidence type="ECO:0000256" key="1">
    <source>
        <dbReference type="ARBA" id="ARBA00006040"/>
    </source>
</evidence>
<evidence type="ECO:0000256" key="5">
    <source>
        <dbReference type="ARBA" id="ARBA00022833"/>
    </source>
</evidence>
<evidence type="ECO:0000256" key="7">
    <source>
        <dbReference type="RuleBase" id="RU003435"/>
    </source>
</evidence>
<evidence type="ECO:0000313" key="10">
    <source>
        <dbReference type="Proteomes" id="UP001059295"/>
    </source>
</evidence>
<sequence length="719" mass="81232">MSSCRNKQAEVNPLLAPWDTPYEVPPFDKIEIRHYKPAVEQAIVRHQKEIDSIASNPAAPDFENTIAALDRSGETLDRVYTTFSLVAAADNNEAMQQADLEISPAVAAHRDDIYLNEKLFERVEAVYEKLDSLPLTPEQKRLTELTYKNFVRAGAGLTPRSKKRLREINSELTTLGIRFGNNLLAENKDFALVLDSLKQTTGLPDDVINAAAAEAEARGMKGKYVFTLGKPSLIPFLTYAKDRNLRERHYRGYLNRGANGGDHDNTRIVERIVRLRSEKAALLGYPSYAALKLDGTLAATPERVYEMFDRLWEPTLKLAGEELAEMKAIKAAETGDSTFASWDWWYYAERLRQSKYDLDEEALKPYLSLDNVKQGVFMLSNRLWGLTFRPVSIPVYHKECLTYEVLDKDNAHLGILYFDLYPREGKQAGAWCDAFRPERYTADGQRVAPVVTVVANFTPPRGNAPALLSLDETETLFHEFGHALNNLFAQTRYKGTGMNSMELDFVEMPSQIMENWATEPEMLRAYAKHYATGETLPANMIARIVRSKLFNQGFMTAELLAAAQLDMDIHTLGASDTLDPTELERRSLYEQRGLLPQIAPRYRYPYFAHIFNGDGYAAGYYSYLWSQMYDEDAYEAFRQSGDVFSRELARSYRRNILERGAAEPGASLYRNFRGSDPDIRPLLVARGLAPAPSPSDTTAVRDTAVILQVSADTTDGKRQ</sequence>
<gene>
    <name evidence="9" type="ORF">NQ491_03040</name>
</gene>
<keyword evidence="6 7" id="KW-0482">Metalloprotease</keyword>
<dbReference type="Pfam" id="PF01432">
    <property type="entry name" value="Peptidase_M3"/>
    <property type="match status" value="1"/>
</dbReference>
<evidence type="ECO:0000256" key="4">
    <source>
        <dbReference type="ARBA" id="ARBA00022801"/>
    </source>
</evidence>
<dbReference type="Gene3D" id="1.10.1370.40">
    <property type="match status" value="1"/>
</dbReference>
<protein>
    <submittedName>
        <fullName evidence="9">M3 family metallopeptidase</fullName>
    </submittedName>
</protein>
<evidence type="ECO:0000259" key="8">
    <source>
        <dbReference type="Pfam" id="PF01432"/>
    </source>
</evidence>
<dbReference type="InterPro" id="IPR034005">
    <property type="entry name" value="M3A_DCP"/>
</dbReference>
<dbReference type="EMBL" id="CP102294">
    <property type="protein sequence ID" value="UWN57769.1"/>
    <property type="molecule type" value="Genomic_DNA"/>
</dbReference>
<evidence type="ECO:0000256" key="6">
    <source>
        <dbReference type="ARBA" id="ARBA00023049"/>
    </source>
</evidence>
<evidence type="ECO:0000313" key="9">
    <source>
        <dbReference type="EMBL" id="UWN57769.1"/>
    </source>
</evidence>
<dbReference type="InterPro" id="IPR001567">
    <property type="entry name" value="Pept_M3A_M3B_dom"/>
</dbReference>
<dbReference type="CDD" id="cd06456">
    <property type="entry name" value="M3A_DCP"/>
    <property type="match status" value="1"/>
</dbReference>
<dbReference type="Gene3D" id="1.10.1370.10">
    <property type="entry name" value="Neurolysin, domain 3"/>
    <property type="match status" value="1"/>
</dbReference>
<dbReference type="PANTHER" id="PTHR43660">
    <property type="entry name" value="DIPEPTIDYL CARBOXYPEPTIDASE"/>
    <property type="match status" value="1"/>
</dbReference>
<reference evidence="9" key="1">
    <citation type="journal article" date="2022" name="Cell">
        <title>Design, construction, and in vivo augmentation of a complex gut microbiome.</title>
        <authorList>
            <person name="Cheng A.G."/>
            <person name="Ho P.Y."/>
            <person name="Aranda-Diaz A."/>
            <person name="Jain S."/>
            <person name="Yu F.B."/>
            <person name="Meng X."/>
            <person name="Wang M."/>
            <person name="Iakiviak M."/>
            <person name="Nagashima K."/>
            <person name="Zhao A."/>
            <person name="Murugkar P."/>
            <person name="Patil A."/>
            <person name="Atabakhsh K."/>
            <person name="Weakley A."/>
            <person name="Yan J."/>
            <person name="Brumbaugh A.R."/>
            <person name="Higginbottom S."/>
            <person name="Dimas A."/>
            <person name="Shiver A.L."/>
            <person name="Deutschbauer A."/>
            <person name="Neff N."/>
            <person name="Sonnenburg J.L."/>
            <person name="Huang K.C."/>
            <person name="Fischbach M.A."/>
        </authorList>
    </citation>
    <scope>NUCLEOTIDE SEQUENCE</scope>
    <source>
        <strain evidence="9">AP11</strain>
    </source>
</reference>
<dbReference type="InterPro" id="IPR045090">
    <property type="entry name" value="Pept_M3A_M3B"/>
</dbReference>
<comment type="similarity">
    <text evidence="1 7">Belongs to the peptidase M3 family.</text>
</comment>
<dbReference type="Gene3D" id="3.40.390.10">
    <property type="entry name" value="Collagenase (Catalytic Domain)"/>
    <property type="match status" value="1"/>
</dbReference>
<comment type="cofactor">
    <cofactor evidence="7">
        <name>Zn(2+)</name>
        <dbReference type="ChEBI" id="CHEBI:29105"/>
    </cofactor>
    <text evidence="7">Binds 1 zinc ion.</text>
</comment>
<evidence type="ECO:0000256" key="3">
    <source>
        <dbReference type="ARBA" id="ARBA00022723"/>
    </source>
</evidence>
<keyword evidence="2 7" id="KW-0645">Protease</keyword>
<dbReference type="InterPro" id="IPR024079">
    <property type="entry name" value="MetalloPept_cat_dom_sf"/>
</dbReference>
<evidence type="ECO:0000256" key="2">
    <source>
        <dbReference type="ARBA" id="ARBA00022670"/>
    </source>
</evidence>
<keyword evidence="10" id="KW-1185">Reference proteome</keyword>
<dbReference type="InterPro" id="IPR024077">
    <property type="entry name" value="Neurolysin/TOP_dom2"/>
</dbReference>
<organism evidence="9 10">
    <name type="scientific">Alistipes ihumii AP11</name>
    <dbReference type="NCBI Taxonomy" id="1211813"/>
    <lineage>
        <taxon>Bacteria</taxon>
        <taxon>Pseudomonadati</taxon>
        <taxon>Bacteroidota</taxon>
        <taxon>Bacteroidia</taxon>
        <taxon>Bacteroidales</taxon>
        <taxon>Rikenellaceae</taxon>
        <taxon>Alistipes</taxon>
    </lineage>
</organism>